<sequence length="79" mass="8990">SSFRLDLSPDLKKRGIHDAFHASKLRIHVPNDDRRFPGRQLSQLLGLGDEPKEWAVDRILSHQGKGTSALFQVRWKSGD</sequence>
<protein>
    <recommendedName>
        <fullName evidence="3">Chromo domain-containing protein</fullName>
    </recommendedName>
</protein>
<dbReference type="AlphaFoldDB" id="S7QNR6"/>
<reference evidence="1 2" key="1">
    <citation type="journal article" date="2012" name="Science">
        <title>The Paleozoic origin of enzymatic lignin decomposition reconstructed from 31 fungal genomes.</title>
        <authorList>
            <person name="Floudas D."/>
            <person name="Binder M."/>
            <person name="Riley R."/>
            <person name="Barry K."/>
            <person name="Blanchette R.A."/>
            <person name="Henrissat B."/>
            <person name="Martinez A.T."/>
            <person name="Otillar R."/>
            <person name="Spatafora J.W."/>
            <person name="Yadav J.S."/>
            <person name="Aerts A."/>
            <person name="Benoit I."/>
            <person name="Boyd A."/>
            <person name="Carlson A."/>
            <person name="Copeland A."/>
            <person name="Coutinho P.M."/>
            <person name="de Vries R.P."/>
            <person name="Ferreira P."/>
            <person name="Findley K."/>
            <person name="Foster B."/>
            <person name="Gaskell J."/>
            <person name="Glotzer D."/>
            <person name="Gorecki P."/>
            <person name="Heitman J."/>
            <person name="Hesse C."/>
            <person name="Hori C."/>
            <person name="Igarashi K."/>
            <person name="Jurgens J.A."/>
            <person name="Kallen N."/>
            <person name="Kersten P."/>
            <person name="Kohler A."/>
            <person name="Kuees U."/>
            <person name="Kumar T.K.A."/>
            <person name="Kuo A."/>
            <person name="LaButti K."/>
            <person name="Larrondo L.F."/>
            <person name="Lindquist E."/>
            <person name="Ling A."/>
            <person name="Lombard V."/>
            <person name="Lucas S."/>
            <person name="Lundell T."/>
            <person name="Martin R."/>
            <person name="McLaughlin D.J."/>
            <person name="Morgenstern I."/>
            <person name="Morin E."/>
            <person name="Murat C."/>
            <person name="Nagy L.G."/>
            <person name="Nolan M."/>
            <person name="Ohm R.A."/>
            <person name="Patyshakuliyeva A."/>
            <person name="Rokas A."/>
            <person name="Ruiz-Duenas F.J."/>
            <person name="Sabat G."/>
            <person name="Salamov A."/>
            <person name="Samejima M."/>
            <person name="Schmutz J."/>
            <person name="Slot J.C."/>
            <person name="St John F."/>
            <person name="Stenlid J."/>
            <person name="Sun H."/>
            <person name="Sun S."/>
            <person name="Syed K."/>
            <person name="Tsang A."/>
            <person name="Wiebenga A."/>
            <person name="Young D."/>
            <person name="Pisabarro A."/>
            <person name="Eastwood D.C."/>
            <person name="Martin F."/>
            <person name="Cullen D."/>
            <person name="Grigoriev I.V."/>
            <person name="Hibbett D.S."/>
        </authorList>
    </citation>
    <scope>NUCLEOTIDE SEQUENCE [LARGE SCALE GENOMIC DNA]</scope>
    <source>
        <strain evidence="1 2">ATCC 11539</strain>
    </source>
</reference>
<accession>S7QNR6</accession>
<dbReference type="SUPFAM" id="SSF54160">
    <property type="entry name" value="Chromo domain-like"/>
    <property type="match status" value="1"/>
</dbReference>
<dbReference type="InterPro" id="IPR016197">
    <property type="entry name" value="Chromo-like_dom_sf"/>
</dbReference>
<dbReference type="EMBL" id="KB469296">
    <property type="protein sequence ID" value="EPQ61206.1"/>
    <property type="molecule type" value="Genomic_DNA"/>
</dbReference>
<dbReference type="KEGG" id="gtr:GLOTRDRAFT_8049"/>
<dbReference type="RefSeq" id="XP_007860104.1">
    <property type="nucleotide sequence ID" value="XM_007861913.1"/>
</dbReference>
<keyword evidence="2" id="KW-1185">Reference proteome</keyword>
<evidence type="ECO:0008006" key="3">
    <source>
        <dbReference type="Google" id="ProtNLM"/>
    </source>
</evidence>
<name>S7QNR6_GLOTA</name>
<dbReference type="GeneID" id="19308980"/>
<evidence type="ECO:0000313" key="1">
    <source>
        <dbReference type="EMBL" id="EPQ61206.1"/>
    </source>
</evidence>
<dbReference type="HOGENOM" id="CLU_132807_2_0_1"/>
<gene>
    <name evidence="1" type="ORF">GLOTRDRAFT_8049</name>
</gene>
<dbReference type="Proteomes" id="UP000030669">
    <property type="component" value="Unassembled WGS sequence"/>
</dbReference>
<evidence type="ECO:0000313" key="2">
    <source>
        <dbReference type="Proteomes" id="UP000030669"/>
    </source>
</evidence>
<feature type="non-terminal residue" evidence="1">
    <location>
        <position position="79"/>
    </location>
</feature>
<organism evidence="1 2">
    <name type="scientific">Gloeophyllum trabeum (strain ATCC 11539 / FP-39264 / Madison 617)</name>
    <name type="common">Brown rot fungus</name>
    <dbReference type="NCBI Taxonomy" id="670483"/>
    <lineage>
        <taxon>Eukaryota</taxon>
        <taxon>Fungi</taxon>
        <taxon>Dikarya</taxon>
        <taxon>Basidiomycota</taxon>
        <taxon>Agaricomycotina</taxon>
        <taxon>Agaricomycetes</taxon>
        <taxon>Gloeophyllales</taxon>
        <taxon>Gloeophyllaceae</taxon>
        <taxon>Gloeophyllum</taxon>
    </lineage>
</organism>
<dbReference type="OrthoDB" id="3211671at2759"/>
<dbReference type="eggNOG" id="KOG0017">
    <property type="taxonomic scope" value="Eukaryota"/>
</dbReference>
<dbReference type="OMA" id="TEFEVQW"/>
<feature type="non-terminal residue" evidence="1">
    <location>
        <position position="1"/>
    </location>
</feature>
<proteinExistence type="predicted"/>